<sequence>MRSHAHRGIVVTGTGVTLPGADRPEAVLDGHARGADLAACLAGLAAVTSAEPVDRHVPAGGARGTTRLPEVPRHDLTVAWGSCSGAPGVPQCVAAVGAFNAGTAGAVYATAGEDEPHAVAGLALTSPSGS</sequence>
<proteinExistence type="predicted"/>
<name>A0ABS0NTJ3_9ACTN</name>
<evidence type="ECO:0000313" key="1">
    <source>
        <dbReference type="EMBL" id="MBH5338498.1"/>
    </source>
</evidence>
<reference evidence="1 2" key="1">
    <citation type="submission" date="2020-09" db="EMBL/GenBank/DDBJ databases">
        <title>Biosynthesis of the nuclear factor of activated T cells inhibitor NFAT-133 and its congeners in Streptomyces pactum.</title>
        <authorList>
            <person name="Zhou W."/>
            <person name="Posri P."/>
            <person name="Abugrain M.E."/>
            <person name="Weisberg A.J."/>
            <person name="Chang J.H."/>
            <person name="Mahmud T."/>
        </authorList>
    </citation>
    <scope>NUCLEOTIDE SEQUENCE [LARGE SCALE GENOMIC DNA]</scope>
    <source>
        <strain evidence="1 2">ATCC 27456</strain>
    </source>
</reference>
<protein>
    <recommendedName>
        <fullName evidence="3">Beta-ketoacyl synthase N-terminal domain-containing protein</fullName>
    </recommendedName>
</protein>
<accession>A0ABS0NTJ3</accession>
<evidence type="ECO:0000313" key="2">
    <source>
        <dbReference type="Proteomes" id="UP000807371"/>
    </source>
</evidence>
<dbReference type="Proteomes" id="UP000807371">
    <property type="component" value="Unassembled WGS sequence"/>
</dbReference>
<keyword evidence="2" id="KW-1185">Reference proteome</keyword>
<gene>
    <name evidence="1" type="ORF">IHE55_28405</name>
</gene>
<organism evidence="1 2">
    <name type="scientific">Streptomyces pactum</name>
    <dbReference type="NCBI Taxonomy" id="68249"/>
    <lineage>
        <taxon>Bacteria</taxon>
        <taxon>Bacillati</taxon>
        <taxon>Actinomycetota</taxon>
        <taxon>Actinomycetes</taxon>
        <taxon>Kitasatosporales</taxon>
        <taxon>Streptomycetaceae</taxon>
        <taxon>Streptomyces</taxon>
    </lineage>
</organism>
<dbReference type="RefSeq" id="WP_197991654.1">
    <property type="nucleotide sequence ID" value="NZ_JACYXC010000001.1"/>
</dbReference>
<evidence type="ECO:0008006" key="3">
    <source>
        <dbReference type="Google" id="ProtNLM"/>
    </source>
</evidence>
<dbReference type="EMBL" id="JACYXC010000001">
    <property type="protein sequence ID" value="MBH5338498.1"/>
    <property type="molecule type" value="Genomic_DNA"/>
</dbReference>
<comment type="caution">
    <text evidence="1">The sequence shown here is derived from an EMBL/GenBank/DDBJ whole genome shotgun (WGS) entry which is preliminary data.</text>
</comment>